<keyword evidence="2" id="KW-1185">Reference proteome</keyword>
<proteinExistence type="predicted"/>
<dbReference type="Proteomes" id="UP001649230">
    <property type="component" value="Chromosome"/>
</dbReference>
<protein>
    <submittedName>
        <fullName evidence="1">Uncharacterized protein</fullName>
    </submittedName>
</protein>
<organism evidence="1 2">
    <name type="scientific">Paenibacillus hexagrammi</name>
    <dbReference type="NCBI Taxonomy" id="2908839"/>
    <lineage>
        <taxon>Bacteria</taxon>
        <taxon>Bacillati</taxon>
        <taxon>Bacillota</taxon>
        <taxon>Bacilli</taxon>
        <taxon>Bacillales</taxon>
        <taxon>Paenibacillaceae</taxon>
        <taxon>Paenibacillus</taxon>
    </lineage>
</organism>
<reference evidence="1 2" key="1">
    <citation type="journal article" date="2024" name="Int. J. Syst. Evol. Microbiol.">
        <title>Paenibacillus hexagrammi sp. nov., a novel bacterium isolated from the gut content of Hexagrammos agrammus.</title>
        <authorList>
            <person name="Jung H.K."/>
            <person name="Kim D.G."/>
            <person name="Zin H."/>
            <person name="Park J."/>
            <person name="Jung H."/>
            <person name="Kim Y.O."/>
            <person name="Kong H.J."/>
            <person name="Kim J.W."/>
            <person name="Kim Y.S."/>
        </authorList>
    </citation>
    <scope>NUCLEOTIDE SEQUENCE [LARGE SCALE GENOMIC DNA]</scope>
    <source>
        <strain evidence="1 2">YPD9-1</strain>
    </source>
</reference>
<dbReference type="EMBL" id="CP090978">
    <property type="protein sequence ID" value="UJF32914.1"/>
    <property type="molecule type" value="Genomic_DNA"/>
</dbReference>
<evidence type="ECO:0000313" key="2">
    <source>
        <dbReference type="Proteomes" id="UP001649230"/>
    </source>
</evidence>
<gene>
    <name evidence="1" type="ORF">L0M14_25610</name>
</gene>
<dbReference type="RefSeq" id="WP_235119257.1">
    <property type="nucleotide sequence ID" value="NZ_CP090978.1"/>
</dbReference>
<evidence type="ECO:0000313" key="1">
    <source>
        <dbReference type="EMBL" id="UJF32914.1"/>
    </source>
</evidence>
<name>A0ABY3SGQ7_9BACL</name>
<sequence length="262" mass="29043">MQDKEHASIDAALTVARGTIPFKIAVDGSIMTIQIEGGKKPIVFDQMAMTANGQPTTLSKEVQEQVRKSAEKLQPVLLKFFFSNAPNPKKVSVSSVSEKVNNETLNLQKAHIELSGSELTELLKLFLTSVLADEEGLKELLGQVYDVAVPIIKEQMKASQEQMKKDYPDLETDSPTGAMPNLVTAYLDNKTLAVEFAYTTIHEYLKKAVEDFDKTIADSLASSNDGAQADAMFSDQLTFKADYLIDQDQFVRKQQFELTILL</sequence>
<accession>A0ABY3SGQ7</accession>